<dbReference type="Proteomes" id="UP001152888">
    <property type="component" value="Unassembled WGS sequence"/>
</dbReference>
<evidence type="ECO:0000313" key="2">
    <source>
        <dbReference type="Proteomes" id="UP001152888"/>
    </source>
</evidence>
<dbReference type="EMBL" id="CAKOFQ010007984">
    <property type="protein sequence ID" value="CAH2010609.1"/>
    <property type="molecule type" value="Genomic_DNA"/>
</dbReference>
<reference evidence="1" key="1">
    <citation type="submission" date="2022-03" db="EMBL/GenBank/DDBJ databases">
        <authorList>
            <person name="Sayadi A."/>
        </authorList>
    </citation>
    <scope>NUCLEOTIDE SEQUENCE</scope>
</reference>
<dbReference type="AlphaFoldDB" id="A0A9P0Q4R6"/>
<organism evidence="1 2">
    <name type="scientific">Acanthoscelides obtectus</name>
    <name type="common">Bean weevil</name>
    <name type="synonym">Bruchus obtectus</name>
    <dbReference type="NCBI Taxonomy" id="200917"/>
    <lineage>
        <taxon>Eukaryota</taxon>
        <taxon>Metazoa</taxon>
        <taxon>Ecdysozoa</taxon>
        <taxon>Arthropoda</taxon>
        <taxon>Hexapoda</taxon>
        <taxon>Insecta</taxon>
        <taxon>Pterygota</taxon>
        <taxon>Neoptera</taxon>
        <taxon>Endopterygota</taxon>
        <taxon>Coleoptera</taxon>
        <taxon>Polyphaga</taxon>
        <taxon>Cucujiformia</taxon>
        <taxon>Chrysomeloidea</taxon>
        <taxon>Chrysomelidae</taxon>
        <taxon>Bruchinae</taxon>
        <taxon>Bruchini</taxon>
        <taxon>Acanthoscelides</taxon>
    </lineage>
</organism>
<evidence type="ECO:0000313" key="1">
    <source>
        <dbReference type="EMBL" id="CAH2010609.1"/>
    </source>
</evidence>
<gene>
    <name evidence="1" type="ORF">ACAOBT_LOCUS31639</name>
</gene>
<name>A0A9P0Q4R6_ACAOB</name>
<keyword evidence="2" id="KW-1185">Reference proteome</keyword>
<dbReference type="OrthoDB" id="659at2759"/>
<proteinExistence type="predicted"/>
<accession>A0A9P0Q4R6</accession>
<protein>
    <submittedName>
        <fullName evidence="1">Uncharacterized protein</fullName>
    </submittedName>
</protein>
<sequence length="103" mass="11984">MKKFKQHGSFKIHNYVDIWLDSLVYVLPGFTSLLHCPFLLMLHPQLACEGGKIVSMKARSSCKYIACARFGRLYANDYIYDVESEKAGKRRRYKYAKVENITL</sequence>
<comment type="caution">
    <text evidence="1">The sequence shown here is derived from an EMBL/GenBank/DDBJ whole genome shotgun (WGS) entry which is preliminary data.</text>
</comment>